<feature type="transmembrane region" description="Helical" evidence="6">
    <location>
        <begin position="12"/>
        <end position="30"/>
    </location>
</feature>
<dbReference type="EMBL" id="BARS01037632">
    <property type="protein sequence ID" value="GAG14600.1"/>
    <property type="molecule type" value="Genomic_DNA"/>
</dbReference>
<gene>
    <name evidence="7" type="ORF">S01H1_57686</name>
</gene>
<dbReference type="InterPro" id="IPR017039">
    <property type="entry name" value="Virul_fac_BrkB"/>
</dbReference>
<evidence type="ECO:0000256" key="3">
    <source>
        <dbReference type="ARBA" id="ARBA00022692"/>
    </source>
</evidence>
<keyword evidence="5 6" id="KW-0472">Membrane</keyword>
<keyword evidence="4 6" id="KW-1133">Transmembrane helix</keyword>
<comment type="caution">
    <text evidence="7">The sequence shown here is derived from an EMBL/GenBank/DDBJ whole genome shotgun (WGS) entry which is preliminary data.</text>
</comment>
<sequence>SGGQWVWSLSHMLLSAAVNGFALTLIYKMLPPARVRWSEAARGGLLATILWEVARQLLTSFVIGEKYGAYGVVGSLIAVTIWIYVGSSILFLGAEHVHSLGRER</sequence>
<dbReference type="Pfam" id="PF03631">
    <property type="entry name" value="Virul_fac_BrkB"/>
    <property type="match status" value="1"/>
</dbReference>
<keyword evidence="2" id="KW-1003">Cell membrane</keyword>
<feature type="transmembrane region" description="Helical" evidence="6">
    <location>
        <begin position="69"/>
        <end position="94"/>
    </location>
</feature>
<name>X0V8V1_9ZZZZ</name>
<evidence type="ECO:0000256" key="1">
    <source>
        <dbReference type="ARBA" id="ARBA00004651"/>
    </source>
</evidence>
<evidence type="ECO:0000256" key="4">
    <source>
        <dbReference type="ARBA" id="ARBA00022989"/>
    </source>
</evidence>
<evidence type="ECO:0008006" key="8">
    <source>
        <dbReference type="Google" id="ProtNLM"/>
    </source>
</evidence>
<evidence type="ECO:0000313" key="7">
    <source>
        <dbReference type="EMBL" id="GAG14600.1"/>
    </source>
</evidence>
<dbReference type="AlphaFoldDB" id="X0V8V1"/>
<proteinExistence type="predicted"/>
<dbReference type="PANTHER" id="PTHR30213:SF1">
    <property type="entry name" value="INNER MEMBRANE PROTEIN YHJD"/>
    <property type="match status" value="1"/>
</dbReference>
<organism evidence="7">
    <name type="scientific">marine sediment metagenome</name>
    <dbReference type="NCBI Taxonomy" id="412755"/>
    <lineage>
        <taxon>unclassified sequences</taxon>
        <taxon>metagenomes</taxon>
        <taxon>ecological metagenomes</taxon>
    </lineage>
</organism>
<feature type="non-terminal residue" evidence="7">
    <location>
        <position position="1"/>
    </location>
</feature>
<accession>X0V8V1</accession>
<keyword evidence="3 6" id="KW-0812">Transmembrane</keyword>
<dbReference type="PANTHER" id="PTHR30213">
    <property type="entry name" value="INNER MEMBRANE PROTEIN YHJD"/>
    <property type="match status" value="1"/>
</dbReference>
<evidence type="ECO:0000256" key="6">
    <source>
        <dbReference type="SAM" id="Phobius"/>
    </source>
</evidence>
<protein>
    <recommendedName>
        <fullName evidence="8">YihY/virulence factor BrkB family protein</fullName>
    </recommendedName>
</protein>
<dbReference type="GO" id="GO:0005886">
    <property type="term" value="C:plasma membrane"/>
    <property type="evidence" value="ECO:0007669"/>
    <property type="project" value="UniProtKB-SubCell"/>
</dbReference>
<comment type="subcellular location">
    <subcellularLocation>
        <location evidence="1">Cell membrane</location>
        <topology evidence="1">Multi-pass membrane protein</topology>
    </subcellularLocation>
</comment>
<reference evidence="7" key="1">
    <citation type="journal article" date="2014" name="Front. Microbiol.">
        <title>High frequency of phylogenetically diverse reductive dehalogenase-homologous genes in deep subseafloor sedimentary metagenomes.</title>
        <authorList>
            <person name="Kawai M."/>
            <person name="Futagami T."/>
            <person name="Toyoda A."/>
            <person name="Takaki Y."/>
            <person name="Nishi S."/>
            <person name="Hori S."/>
            <person name="Arai W."/>
            <person name="Tsubouchi T."/>
            <person name="Morono Y."/>
            <person name="Uchiyama I."/>
            <person name="Ito T."/>
            <person name="Fujiyama A."/>
            <person name="Inagaki F."/>
            <person name="Takami H."/>
        </authorList>
    </citation>
    <scope>NUCLEOTIDE SEQUENCE</scope>
    <source>
        <strain evidence="7">Expedition CK06-06</strain>
    </source>
</reference>
<evidence type="ECO:0000256" key="2">
    <source>
        <dbReference type="ARBA" id="ARBA00022475"/>
    </source>
</evidence>
<evidence type="ECO:0000256" key="5">
    <source>
        <dbReference type="ARBA" id="ARBA00023136"/>
    </source>
</evidence>